<evidence type="ECO:0000313" key="2">
    <source>
        <dbReference type="EMBL" id="CAF4487800.1"/>
    </source>
</evidence>
<protein>
    <submittedName>
        <fullName evidence="1">Uncharacterized protein</fullName>
    </submittedName>
</protein>
<dbReference type="EMBL" id="CAJOBC010103748">
    <property type="protein sequence ID" value="CAF4487800.1"/>
    <property type="molecule type" value="Genomic_DNA"/>
</dbReference>
<gene>
    <name evidence="1" type="ORF">GPM918_LOCUS42837</name>
    <name evidence="2" type="ORF">SRO942_LOCUS44173</name>
</gene>
<name>A0A816BG82_9BILA</name>
<accession>A0A816BG82</accession>
<dbReference type="Proteomes" id="UP000681722">
    <property type="component" value="Unassembled WGS sequence"/>
</dbReference>
<proteinExistence type="predicted"/>
<comment type="caution">
    <text evidence="1">The sequence shown here is derived from an EMBL/GenBank/DDBJ whole genome shotgun (WGS) entry which is preliminary data.</text>
</comment>
<dbReference type="AlphaFoldDB" id="A0A816BG82"/>
<evidence type="ECO:0000313" key="3">
    <source>
        <dbReference type="Proteomes" id="UP000663829"/>
    </source>
</evidence>
<organism evidence="1 3">
    <name type="scientific">Didymodactylos carnosus</name>
    <dbReference type="NCBI Taxonomy" id="1234261"/>
    <lineage>
        <taxon>Eukaryota</taxon>
        <taxon>Metazoa</taxon>
        <taxon>Spiralia</taxon>
        <taxon>Gnathifera</taxon>
        <taxon>Rotifera</taxon>
        <taxon>Eurotatoria</taxon>
        <taxon>Bdelloidea</taxon>
        <taxon>Philodinida</taxon>
        <taxon>Philodinidae</taxon>
        <taxon>Didymodactylos</taxon>
    </lineage>
</organism>
<dbReference type="OrthoDB" id="10003361at2759"/>
<evidence type="ECO:0000313" key="1">
    <source>
        <dbReference type="EMBL" id="CAF1607275.1"/>
    </source>
</evidence>
<keyword evidence="3" id="KW-1185">Reference proteome</keyword>
<dbReference type="Proteomes" id="UP000663829">
    <property type="component" value="Unassembled WGS sequence"/>
</dbReference>
<sequence>MITMNILDSSTVVTNNNEELNKQEASFMYSQLIKDILIGMEHTDEAKREMIQFCRQQYEENDGELRCINEFERDYRPSKAIWWYTRESFLYRILNKALRIQDIDVLYKLRFFIADLHKQLHAGVSMGSVSRYTQHCSHKLEPFSNE</sequence>
<reference evidence="1" key="1">
    <citation type="submission" date="2021-02" db="EMBL/GenBank/DDBJ databases">
        <authorList>
            <person name="Nowell W R."/>
        </authorList>
    </citation>
    <scope>NUCLEOTIDE SEQUENCE</scope>
</reference>
<dbReference type="EMBL" id="CAJNOQ010037139">
    <property type="protein sequence ID" value="CAF1607275.1"/>
    <property type="molecule type" value="Genomic_DNA"/>
</dbReference>